<dbReference type="EMBL" id="AWUE01016077">
    <property type="protein sequence ID" value="OMO94334.1"/>
    <property type="molecule type" value="Genomic_DNA"/>
</dbReference>
<name>A0A1R3JHN6_9ROSI</name>
<protein>
    <submittedName>
        <fullName evidence="2">Cation proton exchanger</fullName>
    </submittedName>
</protein>
<reference evidence="3" key="1">
    <citation type="submission" date="2013-09" db="EMBL/GenBank/DDBJ databases">
        <title>Corchorus olitorius genome sequencing.</title>
        <authorList>
            <person name="Alam M."/>
            <person name="Haque M.S."/>
            <person name="Islam M.S."/>
            <person name="Emdad E.M."/>
            <person name="Islam M.M."/>
            <person name="Ahmed B."/>
            <person name="Halim A."/>
            <person name="Hossen Q.M.M."/>
            <person name="Hossain M.Z."/>
            <person name="Ahmed R."/>
            <person name="Khan M.M."/>
            <person name="Islam R."/>
            <person name="Rashid M.M."/>
            <person name="Khan S.A."/>
            <person name="Rahman M.S."/>
            <person name="Alam M."/>
            <person name="Yahiya A.S."/>
            <person name="Khan M.S."/>
            <person name="Azam M.S."/>
            <person name="Haque T."/>
            <person name="Lashkar M.Z.H."/>
            <person name="Akhand A.I."/>
            <person name="Morshed G."/>
            <person name="Roy S."/>
            <person name="Uddin K.S."/>
            <person name="Rabeya T."/>
            <person name="Hossain A.S."/>
            <person name="Chowdhury A."/>
            <person name="Snigdha A.R."/>
            <person name="Mortoza M.S."/>
            <person name="Matin S.A."/>
            <person name="Hoque S.M.E."/>
            <person name="Islam M.K."/>
            <person name="Roy D.K."/>
            <person name="Haider R."/>
            <person name="Moosa M.M."/>
            <person name="Elias S.M."/>
            <person name="Hasan A.M."/>
            <person name="Jahan S."/>
            <person name="Shafiuddin M."/>
            <person name="Mahmood N."/>
            <person name="Shommy N.S."/>
        </authorList>
    </citation>
    <scope>NUCLEOTIDE SEQUENCE [LARGE SCALE GENOMIC DNA]</scope>
    <source>
        <strain evidence="3">cv. O-4</strain>
    </source>
</reference>
<proteinExistence type="predicted"/>
<keyword evidence="1" id="KW-0812">Transmembrane</keyword>
<sequence>MGSIHGRPAKDLESSSLVASIISPMASFHSFIILPIVSIFLSCGISVLVKTLPFLHFQICQQTFEKSIGQDLPLNLTFLQSTRLKEIHSCKLMLEQFQNLASIMRVFQIAAAFLQSRST</sequence>
<evidence type="ECO:0000256" key="1">
    <source>
        <dbReference type="SAM" id="Phobius"/>
    </source>
</evidence>
<comment type="caution">
    <text evidence="2">The sequence shown here is derived from an EMBL/GenBank/DDBJ whole genome shotgun (WGS) entry which is preliminary data.</text>
</comment>
<accession>A0A1R3JHN6</accession>
<keyword evidence="1" id="KW-0472">Membrane</keyword>
<feature type="transmembrane region" description="Helical" evidence="1">
    <location>
        <begin position="28"/>
        <end position="49"/>
    </location>
</feature>
<keyword evidence="1" id="KW-1133">Transmembrane helix</keyword>
<dbReference type="Proteomes" id="UP000187203">
    <property type="component" value="Unassembled WGS sequence"/>
</dbReference>
<keyword evidence="3" id="KW-1185">Reference proteome</keyword>
<organism evidence="2 3">
    <name type="scientific">Corchorus olitorius</name>
    <dbReference type="NCBI Taxonomy" id="93759"/>
    <lineage>
        <taxon>Eukaryota</taxon>
        <taxon>Viridiplantae</taxon>
        <taxon>Streptophyta</taxon>
        <taxon>Embryophyta</taxon>
        <taxon>Tracheophyta</taxon>
        <taxon>Spermatophyta</taxon>
        <taxon>Magnoliopsida</taxon>
        <taxon>eudicotyledons</taxon>
        <taxon>Gunneridae</taxon>
        <taxon>Pentapetalae</taxon>
        <taxon>rosids</taxon>
        <taxon>malvids</taxon>
        <taxon>Malvales</taxon>
        <taxon>Malvaceae</taxon>
        <taxon>Grewioideae</taxon>
        <taxon>Apeibeae</taxon>
        <taxon>Corchorus</taxon>
    </lineage>
</organism>
<dbReference type="AlphaFoldDB" id="A0A1R3JHN6"/>
<gene>
    <name evidence="2" type="ORF">COLO4_16391</name>
</gene>
<evidence type="ECO:0000313" key="2">
    <source>
        <dbReference type="EMBL" id="OMO94334.1"/>
    </source>
</evidence>
<evidence type="ECO:0000313" key="3">
    <source>
        <dbReference type="Proteomes" id="UP000187203"/>
    </source>
</evidence>